<feature type="compositionally biased region" description="Basic and acidic residues" evidence="1">
    <location>
        <begin position="27"/>
        <end position="39"/>
    </location>
</feature>
<evidence type="ECO:0000313" key="2">
    <source>
        <dbReference type="EMBL" id="RRT80460.1"/>
    </source>
</evidence>
<sequence length="137" mass="15351">MLDQRPVTRQVKSETAAPSAHPPKREKRSEGGSHYKRDETTEEEANERSRYSPPADRSIRWAPPRGWFLAVNLHRRRPATELGCLHYTLRITCAAREIADGGPSGLGETIATVRFGHLIGSESRVAAEVGRFRLFTT</sequence>
<evidence type="ECO:0000313" key="3">
    <source>
        <dbReference type="Proteomes" id="UP000287651"/>
    </source>
</evidence>
<dbReference type="AlphaFoldDB" id="A0A427AW32"/>
<name>A0A427AW32_ENSVE</name>
<reference evidence="2 3" key="1">
    <citation type="journal article" date="2014" name="Agronomy (Basel)">
        <title>A Draft Genome Sequence for Ensete ventricosum, the Drought-Tolerant Tree Against Hunger.</title>
        <authorList>
            <person name="Harrison J."/>
            <person name="Moore K.A."/>
            <person name="Paszkiewicz K."/>
            <person name="Jones T."/>
            <person name="Grant M."/>
            <person name="Ambacheew D."/>
            <person name="Muzemil S."/>
            <person name="Studholme D.J."/>
        </authorList>
    </citation>
    <scope>NUCLEOTIDE SEQUENCE [LARGE SCALE GENOMIC DNA]</scope>
</reference>
<protein>
    <submittedName>
        <fullName evidence="2">Uncharacterized protein</fullName>
    </submittedName>
</protein>
<proteinExistence type="predicted"/>
<gene>
    <name evidence="2" type="ORF">B296_00004307</name>
</gene>
<evidence type="ECO:0000256" key="1">
    <source>
        <dbReference type="SAM" id="MobiDB-lite"/>
    </source>
</evidence>
<accession>A0A427AW32</accession>
<dbReference type="EMBL" id="AMZH03001136">
    <property type="protein sequence ID" value="RRT80460.1"/>
    <property type="molecule type" value="Genomic_DNA"/>
</dbReference>
<organism evidence="2 3">
    <name type="scientific">Ensete ventricosum</name>
    <name type="common">Abyssinian banana</name>
    <name type="synonym">Musa ensete</name>
    <dbReference type="NCBI Taxonomy" id="4639"/>
    <lineage>
        <taxon>Eukaryota</taxon>
        <taxon>Viridiplantae</taxon>
        <taxon>Streptophyta</taxon>
        <taxon>Embryophyta</taxon>
        <taxon>Tracheophyta</taxon>
        <taxon>Spermatophyta</taxon>
        <taxon>Magnoliopsida</taxon>
        <taxon>Liliopsida</taxon>
        <taxon>Zingiberales</taxon>
        <taxon>Musaceae</taxon>
        <taxon>Ensete</taxon>
    </lineage>
</organism>
<dbReference type="Proteomes" id="UP000287651">
    <property type="component" value="Unassembled WGS sequence"/>
</dbReference>
<feature type="region of interest" description="Disordered" evidence="1">
    <location>
        <begin position="1"/>
        <end position="60"/>
    </location>
</feature>
<comment type="caution">
    <text evidence="2">The sequence shown here is derived from an EMBL/GenBank/DDBJ whole genome shotgun (WGS) entry which is preliminary data.</text>
</comment>